<dbReference type="PANTHER" id="PTHR46233:SF3">
    <property type="entry name" value="HYDROXYACYLGLUTATHIONE HYDROLASE GLOC"/>
    <property type="match status" value="1"/>
</dbReference>
<dbReference type="GO" id="GO:0046872">
    <property type="term" value="F:metal ion binding"/>
    <property type="evidence" value="ECO:0007669"/>
    <property type="project" value="UniProtKB-KW"/>
</dbReference>
<keyword evidence="4" id="KW-0862">Zinc</keyword>
<evidence type="ECO:0000256" key="3">
    <source>
        <dbReference type="ARBA" id="ARBA00022801"/>
    </source>
</evidence>
<dbReference type="PANTHER" id="PTHR46233">
    <property type="entry name" value="HYDROXYACYLGLUTATHIONE HYDROLASE GLOC"/>
    <property type="match status" value="1"/>
</dbReference>
<gene>
    <name evidence="6" type="ORF">JFL75_05695</name>
</gene>
<dbReference type="EMBL" id="CP067089">
    <property type="protein sequence ID" value="QQO10412.1"/>
    <property type="molecule type" value="Genomic_DNA"/>
</dbReference>
<accession>A0A7T8BBC4</accession>
<dbReference type="SMART" id="SM00849">
    <property type="entry name" value="Lactamase_B"/>
    <property type="match status" value="1"/>
</dbReference>
<reference evidence="6" key="1">
    <citation type="submission" date="2021-01" db="EMBL/GenBank/DDBJ databases">
        <title>Description of Breznakiella homolactica.</title>
        <authorList>
            <person name="Song Y."/>
            <person name="Brune A."/>
        </authorList>
    </citation>
    <scope>NUCLEOTIDE SEQUENCE</scope>
    <source>
        <strain evidence="6">RmG30</strain>
    </source>
</reference>
<keyword evidence="2" id="KW-0479">Metal-binding</keyword>
<sequence length="214" mass="22942">MVEQIPVGALATNCWLYPIPGVPEGRACAVIDPGDDAGSIISRIEQLNLSPRYILLTHGHFDHVGALSDLVRHYEPKPQIAIHRADAARLGPGSLRIHQADLREAGAVMLLEAFKEPPKADIELEDGDTVGPFTVLHLPGHTSGCAAYHDKKAGIMFCGDVLFKNGIGRTDLPGGDWNAMKTSLERLFALDGSIRAYPGHGPATTIGAEAVHYL</sequence>
<dbReference type="Proteomes" id="UP000595917">
    <property type="component" value="Chromosome"/>
</dbReference>
<evidence type="ECO:0000256" key="1">
    <source>
        <dbReference type="ARBA" id="ARBA00001947"/>
    </source>
</evidence>
<feature type="domain" description="Metallo-beta-lactamase" evidence="5">
    <location>
        <begin position="11"/>
        <end position="200"/>
    </location>
</feature>
<dbReference type="Pfam" id="PF00753">
    <property type="entry name" value="Lactamase_B"/>
    <property type="match status" value="1"/>
</dbReference>
<dbReference type="CDD" id="cd06262">
    <property type="entry name" value="metallo-hydrolase-like_MBL-fold"/>
    <property type="match status" value="1"/>
</dbReference>
<dbReference type="AlphaFoldDB" id="A0A7T8BBC4"/>
<dbReference type="InterPro" id="IPR001279">
    <property type="entry name" value="Metallo-B-lactamas"/>
</dbReference>
<keyword evidence="3" id="KW-0378">Hydrolase</keyword>
<dbReference type="InterPro" id="IPR051453">
    <property type="entry name" value="MBL_Glyoxalase_II"/>
</dbReference>
<dbReference type="Gene3D" id="3.60.15.10">
    <property type="entry name" value="Ribonuclease Z/Hydroxyacylglutathione hydrolase-like"/>
    <property type="match status" value="1"/>
</dbReference>
<proteinExistence type="predicted"/>
<dbReference type="SUPFAM" id="SSF56281">
    <property type="entry name" value="Metallo-hydrolase/oxidoreductase"/>
    <property type="match status" value="1"/>
</dbReference>
<protein>
    <submittedName>
        <fullName evidence="6">MBL fold metallo-hydrolase</fullName>
    </submittedName>
</protein>
<dbReference type="InterPro" id="IPR036866">
    <property type="entry name" value="RibonucZ/Hydroxyglut_hydro"/>
</dbReference>
<keyword evidence="7" id="KW-1185">Reference proteome</keyword>
<comment type="cofactor">
    <cofactor evidence="1">
        <name>Zn(2+)</name>
        <dbReference type="ChEBI" id="CHEBI:29105"/>
    </cofactor>
</comment>
<evidence type="ECO:0000256" key="4">
    <source>
        <dbReference type="ARBA" id="ARBA00022833"/>
    </source>
</evidence>
<dbReference type="KEGG" id="bhc:JFL75_05695"/>
<evidence type="ECO:0000256" key="2">
    <source>
        <dbReference type="ARBA" id="ARBA00022723"/>
    </source>
</evidence>
<organism evidence="6 7">
    <name type="scientific">Breznakiella homolactica</name>
    <dbReference type="NCBI Taxonomy" id="2798577"/>
    <lineage>
        <taxon>Bacteria</taxon>
        <taxon>Pseudomonadati</taxon>
        <taxon>Spirochaetota</taxon>
        <taxon>Spirochaetia</taxon>
        <taxon>Spirochaetales</taxon>
        <taxon>Breznakiellaceae</taxon>
        <taxon>Breznakiella</taxon>
    </lineage>
</organism>
<evidence type="ECO:0000259" key="5">
    <source>
        <dbReference type="SMART" id="SM00849"/>
    </source>
</evidence>
<evidence type="ECO:0000313" key="6">
    <source>
        <dbReference type="EMBL" id="QQO10412.1"/>
    </source>
</evidence>
<evidence type="ECO:0000313" key="7">
    <source>
        <dbReference type="Proteomes" id="UP000595917"/>
    </source>
</evidence>
<dbReference type="GO" id="GO:0016787">
    <property type="term" value="F:hydrolase activity"/>
    <property type="evidence" value="ECO:0007669"/>
    <property type="project" value="UniProtKB-KW"/>
</dbReference>
<dbReference type="RefSeq" id="WP_215627716.1">
    <property type="nucleotide sequence ID" value="NZ_CP067089.2"/>
</dbReference>
<name>A0A7T8BBC4_9SPIR</name>